<dbReference type="EMBL" id="BAHC01000211">
    <property type="protein sequence ID" value="GAB93205.1"/>
    <property type="molecule type" value="Genomic_DNA"/>
</dbReference>
<evidence type="ECO:0000256" key="4">
    <source>
        <dbReference type="ARBA" id="ARBA00023157"/>
    </source>
</evidence>
<feature type="region of interest" description="Disordered" evidence="6">
    <location>
        <begin position="1"/>
        <end position="22"/>
    </location>
</feature>
<feature type="transmembrane region" description="Helical" evidence="7">
    <location>
        <begin position="27"/>
        <end position="47"/>
    </location>
</feature>
<comment type="caution">
    <text evidence="9">The sequence shown here is derived from an EMBL/GenBank/DDBJ whole genome shotgun (WGS) entry which is preliminary data.</text>
</comment>
<dbReference type="STRING" id="1108045.GORHZ_211_00020"/>
<dbReference type="Proteomes" id="UP000008363">
    <property type="component" value="Unassembled WGS sequence"/>
</dbReference>
<dbReference type="Gene3D" id="3.40.30.10">
    <property type="entry name" value="Glutaredoxin"/>
    <property type="match status" value="1"/>
</dbReference>
<organism evidence="9 10">
    <name type="scientific">Gordonia rhizosphera NBRC 16068</name>
    <dbReference type="NCBI Taxonomy" id="1108045"/>
    <lineage>
        <taxon>Bacteria</taxon>
        <taxon>Bacillati</taxon>
        <taxon>Actinomycetota</taxon>
        <taxon>Actinomycetes</taxon>
        <taxon>Mycobacteriales</taxon>
        <taxon>Gordoniaceae</taxon>
        <taxon>Gordonia</taxon>
    </lineage>
</organism>
<keyword evidence="7" id="KW-0812">Transmembrane</keyword>
<comment type="similarity">
    <text evidence="1">Belongs to the thioredoxin family. DsbA subfamily.</text>
</comment>
<dbReference type="AlphaFoldDB" id="K6W209"/>
<keyword evidence="2" id="KW-0732">Signal</keyword>
<keyword evidence="10" id="KW-1185">Reference proteome</keyword>
<dbReference type="GO" id="GO:0016491">
    <property type="term" value="F:oxidoreductase activity"/>
    <property type="evidence" value="ECO:0007669"/>
    <property type="project" value="UniProtKB-KW"/>
</dbReference>
<reference evidence="9 10" key="1">
    <citation type="submission" date="2012-08" db="EMBL/GenBank/DDBJ databases">
        <title>Whole genome shotgun sequence of Gordonia rhizosphera NBRC 16068.</title>
        <authorList>
            <person name="Takarada H."/>
            <person name="Isaki S."/>
            <person name="Hosoyama A."/>
            <person name="Tsuchikane K."/>
            <person name="Katsumata H."/>
            <person name="Baba S."/>
            <person name="Ohji S."/>
            <person name="Yamazaki S."/>
            <person name="Fujita N."/>
        </authorList>
    </citation>
    <scope>NUCLEOTIDE SEQUENCE [LARGE SCALE GENOMIC DNA]</scope>
    <source>
        <strain evidence="9 10">NBRC 16068</strain>
    </source>
</reference>
<dbReference type="CDD" id="cd02972">
    <property type="entry name" value="DsbA_family"/>
    <property type="match status" value="1"/>
</dbReference>
<accession>K6W209</accession>
<feature type="domain" description="Thioredoxin-like fold" evidence="8">
    <location>
        <begin position="66"/>
        <end position="234"/>
    </location>
</feature>
<evidence type="ECO:0000256" key="5">
    <source>
        <dbReference type="ARBA" id="ARBA00023284"/>
    </source>
</evidence>
<dbReference type="RefSeq" id="WP_006338189.1">
    <property type="nucleotide sequence ID" value="NZ_BAHC01000211.1"/>
</dbReference>
<evidence type="ECO:0000256" key="7">
    <source>
        <dbReference type="SAM" id="Phobius"/>
    </source>
</evidence>
<keyword evidence="3" id="KW-0560">Oxidoreductase</keyword>
<evidence type="ECO:0000259" key="8">
    <source>
        <dbReference type="Pfam" id="PF13462"/>
    </source>
</evidence>
<protein>
    <recommendedName>
        <fullName evidence="8">Thioredoxin-like fold domain-containing protein</fullName>
    </recommendedName>
</protein>
<dbReference type="PANTHER" id="PTHR13887">
    <property type="entry name" value="GLUTATHIONE S-TRANSFERASE KAPPA"/>
    <property type="match status" value="1"/>
</dbReference>
<keyword evidence="7" id="KW-1133">Transmembrane helix</keyword>
<dbReference type="InterPro" id="IPR036249">
    <property type="entry name" value="Thioredoxin-like_sf"/>
</dbReference>
<dbReference type="OrthoDB" id="117402at2"/>
<dbReference type="eggNOG" id="COG1651">
    <property type="taxonomic scope" value="Bacteria"/>
</dbReference>
<evidence type="ECO:0000313" key="9">
    <source>
        <dbReference type="EMBL" id="GAB93205.1"/>
    </source>
</evidence>
<evidence type="ECO:0000313" key="10">
    <source>
        <dbReference type="Proteomes" id="UP000008363"/>
    </source>
</evidence>
<dbReference type="Pfam" id="PF13462">
    <property type="entry name" value="Thioredoxin_4"/>
    <property type="match status" value="1"/>
</dbReference>
<keyword evidence="5" id="KW-0676">Redox-active center</keyword>
<evidence type="ECO:0000256" key="6">
    <source>
        <dbReference type="SAM" id="MobiDB-lite"/>
    </source>
</evidence>
<sequence length="248" mass="25946">MSDRRKSATPKASPGYQPHASSSTSTYVLVGVGVVVILALVLGGILWNSSRDPERADEAVLSENAALIIGTPSAPLTIDVFEDFLCPYCRTFEQQSAPAIATAIGNDSLRVRYHLLTFLNRQSSSGNYSSRAAGAAQCVGEAENKDVFLRFHAALFEDQPEEGGSSDHSNADLARIAGEQGASATTQKCIADGARIEQADAAAKQSQTQLSKATGGQAATPTVLSGGEPVDGIMDGTAWLDQLLATTD</sequence>
<proteinExistence type="inferred from homology"/>
<keyword evidence="7" id="KW-0472">Membrane</keyword>
<gene>
    <name evidence="9" type="ORF">GORHZ_211_00020</name>
</gene>
<name>K6W209_9ACTN</name>
<feature type="compositionally biased region" description="Polar residues" evidence="6">
    <location>
        <begin position="207"/>
        <end position="223"/>
    </location>
</feature>
<evidence type="ECO:0000256" key="2">
    <source>
        <dbReference type="ARBA" id="ARBA00022729"/>
    </source>
</evidence>
<dbReference type="PANTHER" id="PTHR13887:SF14">
    <property type="entry name" value="DISULFIDE BOND FORMATION PROTEIN D"/>
    <property type="match status" value="1"/>
</dbReference>
<feature type="region of interest" description="Disordered" evidence="6">
    <location>
        <begin position="207"/>
        <end position="230"/>
    </location>
</feature>
<dbReference type="InterPro" id="IPR012336">
    <property type="entry name" value="Thioredoxin-like_fold"/>
</dbReference>
<evidence type="ECO:0000256" key="3">
    <source>
        <dbReference type="ARBA" id="ARBA00023002"/>
    </source>
</evidence>
<evidence type="ECO:0000256" key="1">
    <source>
        <dbReference type="ARBA" id="ARBA00005791"/>
    </source>
</evidence>
<dbReference type="SUPFAM" id="SSF52833">
    <property type="entry name" value="Thioredoxin-like"/>
    <property type="match status" value="1"/>
</dbReference>
<keyword evidence="4" id="KW-1015">Disulfide bond</keyword>